<dbReference type="GO" id="GO:0016787">
    <property type="term" value="F:hydrolase activity"/>
    <property type="evidence" value="ECO:0007669"/>
    <property type="project" value="UniProtKB-KW"/>
</dbReference>
<dbReference type="PROSITE" id="PS51194">
    <property type="entry name" value="HELICASE_CTER"/>
    <property type="match status" value="1"/>
</dbReference>
<evidence type="ECO:0000256" key="12">
    <source>
        <dbReference type="ARBA" id="ARBA00023172"/>
    </source>
</evidence>
<dbReference type="PROSITE" id="PS51192">
    <property type="entry name" value="HELICASE_ATP_BIND_1"/>
    <property type="match status" value="1"/>
</dbReference>
<evidence type="ECO:0000256" key="15">
    <source>
        <dbReference type="ARBA" id="ARBA00034617"/>
    </source>
</evidence>
<evidence type="ECO:0000259" key="19">
    <source>
        <dbReference type="PROSITE" id="PS51192"/>
    </source>
</evidence>
<dbReference type="PANTHER" id="PTHR13710:SF105">
    <property type="entry name" value="ATP-DEPENDENT DNA HELICASE Q1"/>
    <property type="match status" value="1"/>
</dbReference>
<dbReference type="Pfam" id="PF00270">
    <property type="entry name" value="DEAD"/>
    <property type="match status" value="1"/>
</dbReference>
<organism evidence="21 22">
    <name type="scientific">Fundidesulfovibrio magnetotacticus</name>
    <dbReference type="NCBI Taxonomy" id="2730080"/>
    <lineage>
        <taxon>Bacteria</taxon>
        <taxon>Pseudomonadati</taxon>
        <taxon>Thermodesulfobacteriota</taxon>
        <taxon>Desulfovibrionia</taxon>
        <taxon>Desulfovibrionales</taxon>
        <taxon>Desulfovibrionaceae</taxon>
        <taxon>Fundidesulfovibrio</taxon>
    </lineage>
</organism>
<dbReference type="Pfam" id="PF00570">
    <property type="entry name" value="HRDC"/>
    <property type="match status" value="1"/>
</dbReference>
<evidence type="ECO:0000259" key="20">
    <source>
        <dbReference type="PROSITE" id="PS51194"/>
    </source>
</evidence>
<dbReference type="RefSeq" id="WP_173080577.1">
    <property type="nucleotide sequence ID" value="NZ_BLTE01000001.1"/>
</dbReference>
<feature type="domain" description="Helicase ATP-binding" evidence="19">
    <location>
        <begin position="29"/>
        <end position="197"/>
    </location>
</feature>
<dbReference type="InterPro" id="IPR044876">
    <property type="entry name" value="HRDC_dom_sf"/>
</dbReference>
<dbReference type="InterPro" id="IPR032284">
    <property type="entry name" value="RecQ_Zn-bd"/>
</dbReference>
<reference evidence="21 22" key="2">
    <citation type="submission" date="2020-05" db="EMBL/GenBank/DDBJ databases">
        <title>Draft genome sequence of Desulfovibrio sp. strainFSS-1.</title>
        <authorList>
            <person name="Shimoshige H."/>
            <person name="Kobayashi H."/>
            <person name="Maekawa T."/>
        </authorList>
    </citation>
    <scope>NUCLEOTIDE SEQUENCE [LARGE SCALE GENOMIC DNA]</scope>
    <source>
        <strain evidence="21 22">SIID29052-01</strain>
    </source>
</reference>
<evidence type="ECO:0000256" key="2">
    <source>
        <dbReference type="ARBA" id="ARBA00001947"/>
    </source>
</evidence>
<evidence type="ECO:0000256" key="9">
    <source>
        <dbReference type="ARBA" id="ARBA00022833"/>
    </source>
</evidence>
<keyword evidence="9" id="KW-0862">Zinc</keyword>
<dbReference type="AlphaFoldDB" id="A0A6V8LQ59"/>
<proteinExistence type="inferred from homology"/>
<dbReference type="InterPro" id="IPR014001">
    <property type="entry name" value="Helicase_ATP-bd"/>
</dbReference>
<dbReference type="SMART" id="SM00341">
    <property type="entry name" value="HRDC"/>
    <property type="match status" value="1"/>
</dbReference>
<dbReference type="GO" id="GO:0030894">
    <property type="term" value="C:replisome"/>
    <property type="evidence" value="ECO:0007669"/>
    <property type="project" value="TreeGrafter"/>
</dbReference>
<dbReference type="InterPro" id="IPR006293">
    <property type="entry name" value="DNA_helicase_ATP-dep_RecQ_bac"/>
</dbReference>
<dbReference type="InterPro" id="IPR004589">
    <property type="entry name" value="DNA_helicase_ATP-dep_RecQ"/>
</dbReference>
<dbReference type="FunFam" id="3.40.50.300:FF:000156">
    <property type="entry name" value="ATP-dependent DNA helicase recQ"/>
    <property type="match status" value="1"/>
</dbReference>
<dbReference type="Pfam" id="PF16124">
    <property type="entry name" value="RecQ_Zn_bind"/>
    <property type="match status" value="1"/>
</dbReference>
<keyword evidence="13" id="KW-0234">DNA repair</keyword>
<comment type="cofactor">
    <cofactor evidence="1">
        <name>Mg(2+)</name>
        <dbReference type="ChEBI" id="CHEBI:18420"/>
    </cofactor>
</comment>
<dbReference type="GO" id="GO:0005737">
    <property type="term" value="C:cytoplasm"/>
    <property type="evidence" value="ECO:0007669"/>
    <property type="project" value="TreeGrafter"/>
</dbReference>
<protein>
    <recommendedName>
        <fullName evidence="16">DNA helicase RecQ</fullName>
        <ecNumber evidence="16">5.6.2.4</ecNumber>
    </recommendedName>
</protein>
<evidence type="ECO:0000256" key="13">
    <source>
        <dbReference type="ARBA" id="ARBA00023204"/>
    </source>
</evidence>
<dbReference type="SMART" id="SM00487">
    <property type="entry name" value="DEXDc"/>
    <property type="match status" value="1"/>
</dbReference>
<evidence type="ECO:0000256" key="16">
    <source>
        <dbReference type="NCBIfam" id="TIGR01389"/>
    </source>
</evidence>
<gene>
    <name evidence="21" type="primary">recQ_1</name>
    <name evidence="21" type="ORF">NNJEOMEG_00293</name>
</gene>
<dbReference type="Gene3D" id="1.10.10.10">
    <property type="entry name" value="Winged helix-like DNA-binding domain superfamily/Winged helix DNA-binding domain"/>
    <property type="match status" value="1"/>
</dbReference>
<keyword evidence="22" id="KW-1185">Reference proteome</keyword>
<keyword evidence="14" id="KW-0413">Isomerase</keyword>
<dbReference type="NCBIfam" id="TIGR01389">
    <property type="entry name" value="recQ"/>
    <property type="match status" value="1"/>
</dbReference>
<keyword evidence="10" id="KW-0067">ATP-binding</keyword>
<dbReference type="InterPro" id="IPR001650">
    <property type="entry name" value="Helicase_C-like"/>
</dbReference>
<keyword evidence="12" id="KW-0233">DNA recombination</keyword>
<comment type="similarity">
    <text evidence="3">Belongs to the helicase family. RecQ subfamily.</text>
</comment>
<dbReference type="GO" id="GO:0006260">
    <property type="term" value="P:DNA replication"/>
    <property type="evidence" value="ECO:0007669"/>
    <property type="project" value="InterPro"/>
</dbReference>
<dbReference type="PANTHER" id="PTHR13710">
    <property type="entry name" value="DNA HELICASE RECQ FAMILY MEMBER"/>
    <property type="match status" value="1"/>
</dbReference>
<evidence type="ECO:0000256" key="3">
    <source>
        <dbReference type="ARBA" id="ARBA00005446"/>
    </source>
</evidence>
<dbReference type="InterPro" id="IPR018982">
    <property type="entry name" value="RQC_domain"/>
</dbReference>
<feature type="region of interest" description="Disordered" evidence="17">
    <location>
        <begin position="607"/>
        <end position="644"/>
    </location>
</feature>
<dbReference type="GO" id="GO:0003677">
    <property type="term" value="F:DNA binding"/>
    <property type="evidence" value="ECO:0007669"/>
    <property type="project" value="UniProtKB-KW"/>
</dbReference>
<evidence type="ECO:0000256" key="1">
    <source>
        <dbReference type="ARBA" id="ARBA00001946"/>
    </source>
</evidence>
<dbReference type="InterPro" id="IPR011545">
    <property type="entry name" value="DEAD/DEAH_box_helicase_dom"/>
</dbReference>
<dbReference type="CDD" id="cd17920">
    <property type="entry name" value="DEXHc_RecQ"/>
    <property type="match status" value="1"/>
</dbReference>
<dbReference type="SMART" id="SM00956">
    <property type="entry name" value="RQC"/>
    <property type="match status" value="1"/>
</dbReference>
<dbReference type="PROSITE" id="PS50967">
    <property type="entry name" value="HRDC"/>
    <property type="match status" value="1"/>
</dbReference>
<dbReference type="FunFam" id="3.40.50.300:FF:001389">
    <property type="entry name" value="ATP-dependent DNA helicase RecQ"/>
    <property type="match status" value="1"/>
</dbReference>
<evidence type="ECO:0000256" key="11">
    <source>
        <dbReference type="ARBA" id="ARBA00023125"/>
    </source>
</evidence>
<feature type="domain" description="Helicase C-terminal" evidence="20">
    <location>
        <begin position="218"/>
        <end position="365"/>
    </location>
</feature>
<evidence type="ECO:0000256" key="5">
    <source>
        <dbReference type="ARBA" id="ARBA00022741"/>
    </source>
</evidence>
<evidence type="ECO:0000256" key="10">
    <source>
        <dbReference type="ARBA" id="ARBA00022840"/>
    </source>
</evidence>
<evidence type="ECO:0000256" key="6">
    <source>
        <dbReference type="ARBA" id="ARBA00022763"/>
    </source>
</evidence>
<keyword evidence="7 21" id="KW-0378">Hydrolase</keyword>
<dbReference type="GO" id="GO:0006310">
    <property type="term" value="P:DNA recombination"/>
    <property type="evidence" value="ECO:0007669"/>
    <property type="project" value="UniProtKB-UniRule"/>
</dbReference>
<keyword evidence="4" id="KW-0479">Metal-binding</keyword>
<dbReference type="InterPro" id="IPR002121">
    <property type="entry name" value="HRDC_dom"/>
</dbReference>
<dbReference type="GO" id="GO:0009378">
    <property type="term" value="F:four-way junction helicase activity"/>
    <property type="evidence" value="ECO:0007669"/>
    <property type="project" value="TreeGrafter"/>
</dbReference>
<name>A0A6V8LQ59_9BACT</name>
<dbReference type="GO" id="GO:0046872">
    <property type="term" value="F:metal ion binding"/>
    <property type="evidence" value="ECO:0007669"/>
    <property type="project" value="UniProtKB-KW"/>
</dbReference>
<dbReference type="SUPFAM" id="SSF47819">
    <property type="entry name" value="HRDC-like"/>
    <property type="match status" value="1"/>
</dbReference>
<dbReference type="Gene3D" id="1.10.150.80">
    <property type="entry name" value="HRDC domain"/>
    <property type="match status" value="1"/>
</dbReference>
<evidence type="ECO:0000256" key="7">
    <source>
        <dbReference type="ARBA" id="ARBA00022801"/>
    </source>
</evidence>
<dbReference type="GO" id="GO:0006281">
    <property type="term" value="P:DNA repair"/>
    <property type="evidence" value="ECO:0007669"/>
    <property type="project" value="UniProtKB-KW"/>
</dbReference>
<evidence type="ECO:0000313" key="21">
    <source>
        <dbReference type="EMBL" id="GFK92468.1"/>
    </source>
</evidence>
<dbReference type="GO" id="GO:0009432">
    <property type="term" value="P:SOS response"/>
    <property type="evidence" value="ECO:0007669"/>
    <property type="project" value="UniProtKB-UniRule"/>
</dbReference>
<dbReference type="Proteomes" id="UP000494245">
    <property type="component" value="Unassembled WGS sequence"/>
</dbReference>
<dbReference type="GO" id="GO:0005524">
    <property type="term" value="F:ATP binding"/>
    <property type="evidence" value="ECO:0007669"/>
    <property type="project" value="UniProtKB-KW"/>
</dbReference>
<dbReference type="InterPro" id="IPR027417">
    <property type="entry name" value="P-loop_NTPase"/>
</dbReference>
<evidence type="ECO:0000313" key="22">
    <source>
        <dbReference type="Proteomes" id="UP000494245"/>
    </source>
</evidence>
<dbReference type="Gene3D" id="3.40.50.300">
    <property type="entry name" value="P-loop containing nucleotide triphosphate hydrolases"/>
    <property type="match status" value="2"/>
</dbReference>
<dbReference type="Pfam" id="PF00271">
    <property type="entry name" value="Helicase_C"/>
    <property type="match status" value="1"/>
</dbReference>
<evidence type="ECO:0000256" key="4">
    <source>
        <dbReference type="ARBA" id="ARBA00022723"/>
    </source>
</evidence>
<keyword evidence="8 21" id="KW-0347">Helicase</keyword>
<comment type="cofactor">
    <cofactor evidence="2">
        <name>Zn(2+)</name>
        <dbReference type="ChEBI" id="CHEBI:29105"/>
    </cofactor>
</comment>
<reference evidence="21 22" key="1">
    <citation type="submission" date="2020-04" db="EMBL/GenBank/DDBJ databases">
        <authorList>
            <consortium name="Desulfovibrio sp. FSS-1 genome sequencing consortium"/>
            <person name="Shimoshige H."/>
            <person name="Kobayashi H."/>
            <person name="Maekawa T."/>
        </authorList>
    </citation>
    <scope>NUCLEOTIDE SEQUENCE [LARGE SCALE GENOMIC DNA]</scope>
    <source>
        <strain evidence="21 22">SIID29052-01</strain>
    </source>
</reference>
<dbReference type="CDD" id="cd18794">
    <property type="entry name" value="SF2_C_RecQ"/>
    <property type="match status" value="1"/>
</dbReference>
<dbReference type="NCBIfam" id="TIGR00614">
    <property type="entry name" value="recQ_fam"/>
    <property type="match status" value="1"/>
</dbReference>
<dbReference type="Pfam" id="PF09382">
    <property type="entry name" value="RQC"/>
    <property type="match status" value="1"/>
</dbReference>
<keyword evidence="6" id="KW-0227">DNA damage</keyword>
<dbReference type="EC" id="5.6.2.4" evidence="16"/>
<accession>A0A6V8LQ59</accession>
<evidence type="ECO:0000259" key="18">
    <source>
        <dbReference type="PROSITE" id="PS50967"/>
    </source>
</evidence>
<evidence type="ECO:0000256" key="8">
    <source>
        <dbReference type="ARBA" id="ARBA00022806"/>
    </source>
</evidence>
<evidence type="ECO:0000256" key="14">
    <source>
        <dbReference type="ARBA" id="ARBA00023235"/>
    </source>
</evidence>
<dbReference type="EMBL" id="BLTE01000001">
    <property type="protein sequence ID" value="GFK92468.1"/>
    <property type="molecule type" value="Genomic_DNA"/>
</dbReference>
<dbReference type="GO" id="GO:0043138">
    <property type="term" value="F:3'-5' DNA helicase activity"/>
    <property type="evidence" value="ECO:0007669"/>
    <property type="project" value="UniProtKB-EC"/>
</dbReference>
<dbReference type="InterPro" id="IPR036388">
    <property type="entry name" value="WH-like_DNA-bd_sf"/>
</dbReference>
<dbReference type="SUPFAM" id="SSF52540">
    <property type="entry name" value="P-loop containing nucleoside triphosphate hydrolases"/>
    <property type="match status" value="1"/>
</dbReference>
<feature type="compositionally biased region" description="Basic and acidic residues" evidence="17">
    <location>
        <begin position="620"/>
        <end position="644"/>
    </location>
</feature>
<dbReference type="SUPFAM" id="SSF46785">
    <property type="entry name" value="Winged helix' DNA-binding domain"/>
    <property type="match status" value="1"/>
</dbReference>
<comment type="catalytic activity">
    <reaction evidence="15">
        <text>Couples ATP hydrolysis with the unwinding of duplex DNA by translocating in the 3'-5' direction.</text>
        <dbReference type="EC" id="5.6.2.4"/>
    </reaction>
</comment>
<feature type="domain" description="HRDC" evidence="18">
    <location>
        <begin position="530"/>
        <end position="610"/>
    </location>
</feature>
<keyword evidence="5" id="KW-0547">Nucleotide-binding</keyword>
<dbReference type="InterPro" id="IPR010997">
    <property type="entry name" value="HRDC-like_sf"/>
</dbReference>
<dbReference type="GO" id="GO:0043590">
    <property type="term" value="C:bacterial nucleoid"/>
    <property type="evidence" value="ECO:0007669"/>
    <property type="project" value="TreeGrafter"/>
</dbReference>
<dbReference type="SMART" id="SM00490">
    <property type="entry name" value="HELICc"/>
    <property type="match status" value="1"/>
</dbReference>
<keyword evidence="11" id="KW-0238">DNA-binding</keyword>
<dbReference type="InterPro" id="IPR036390">
    <property type="entry name" value="WH_DNA-bd_sf"/>
</dbReference>
<evidence type="ECO:0000256" key="17">
    <source>
        <dbReference type="SAM" id="MobiDB-lite"/>
    </source>
</evidence>
<sequence>MSYDTSSVLPVLRRVFGFSAFRPGQDAVVAAALAGEDVLAVMPTGSGKSLCYQLPALTGGGLTVVVSPLIALMTDQVSQLRALGVAAYALNSGQSAAENSQALRAARSGEARLLYVAPERLLRGNTLELLQGCAVRRLVVDEAHCVSQWGHDFRPEYLELRHAAQAFGDVQLLAFTATADEATRADIAARLFSRPPRVFVHGFDRPNIRLAMAPKDNARRQVLDFVAKHPGESGIVYCATRRETERFAEALSESGRDALPYHAGMEQAQRRENQTRFQQEDGVVMAATIAFGMGIDKPDVRFVCHASMPKSIEAYYQEIGRAGRDGLPADTLTLYGLDDIRLRRAQIAESEAGEDQKRIETHRLGALIALCETPRCRRQTLLAYFGEEAPPCGNCDVCQSGCVARDGTIDAQKAMSAMVRTGERFGMEHLVNILLGKRTDAVERCGHHALPTFGVGKDVDARYWRAVFRQLMGSGLATLDIVNHGCWKVTPKGWAVLRGAERVRMRGDLLDEAPARGKRGRASARPNPVGQVADKLLTALKLLRTGLAKQQDVPAFVIFADRTLLDMAERKPTSLEDMAHIHGVGEKKLAQYGQVFLDQVRKHLGLGAGAGERPVGADPPQREQAPEEAPEARPDRRDLDRESKVASEAVVKVRTALAQAADHGDFLDRLDDLGLELKVNGGYLSVRDAETGWLLAMVSRSGPLGAAIAERFGSRYA</sequence>
<comment type="caution">
    <text evidence="21">The sequence shown here is derived from an EMBL/GenBank/DDBJ whole genome shotgun (WGS) entry which is preliminary data.</text>
</comment>